<comment type="subcellular location">
    <subcellularLocation>
        <location evidence="13">Cell membrane</location>
        <topology evidence="13">Single-pass membrane protein</topology>
    </subcellularLocation>
    <subcellularLocation>
        <location evidence="12">Endomembrane system</location>
        <topology evidence="12">Single-pass membrane protein</topology>
    </subcellularLocation>
</comment>
<dbReference type="InterPro" id="IPR050059">
    <property type="entry name" value="ATP_synthase_B_chain"/>
</dbReference>
<comment type="similarity">
    <text evidence="1 13 14">Belongs to the ATPase B chain family.</text>
</comment>
<evidence type="ECO:0000313" key="16">
    <source>
        <dbReference type="EMBL" id="SUN36643.1"/>
    </source>
</evidence>
<feature type="transmembrane region" description="Helical" evidence="13">
    <location>
        <begin position="6"/>
        <end position="27"/>
    </location>
</feature>
<keyword evidence="2 13" id="KW-0813">Transport</keyword>
<evidence type="ECO:0000313" key="17">
    <source>
        <dbReference type="Proteomes" id="UP000254082"/>
    </source>
</evidence>
<keyword evidence="8 13" id="KW-0406">Ion transport</keyword>
<comment type="function">
    <text evidence="11 13">F(1)F(0) ATP synthase produces ATP from ADP in the presence of a proton or sodium gradient. F-type ATPases consist of two structural domains, F(1) containing the extramembraneous catalytic core and F(0) containing the membrane proton channel, linked together by a central stalk and a peripheral stalk. During catalysis, ATP synthesis in the catalytic domain of F(1) is coupled via a rotary mechanism of the central stalk subunits to proton translocation.</text>
</comment>
<keyword evidence="3 13" id="KW-1003">Cell membrane</keyword>
<dbReference type="GO" id="GO:0046933">
    <property type="term" value="F:proton-transporting ATP synthase activity, rotational mechanism"/>
    <property type="evidence" value="ECO:0007669"/>
    <property type="project" value="UniProtKB-UniRule"/>
</dbReference>
<keyword evidence="17" id="KW-1185">Reference proteome</keyword>
<dbReference type="InterPro" id="IPR028987">
    <property type="entry name" value="ATP_synth_B-like_membr_sf"/>
</dbReference>
<evidence type="ECO:0000256" key="3">
    <source>
        <dbReference type="ARBA" id="ARBA00022475"/>
    </source>
</evidence>
<feature type="coiled-coil region" evidence="15">
    <location>
        <begin position="43"/>
        <end position="121"/>
    </location>
</feature>
<evidence type="ECO:0000256" key="10">
    <source>
        <dbReference type="ARBA" id="ARBA00023310"/>
    </source>
</evidence>
<protein>
    <recommendedName>
        <fullName evidence="13">ATP synthase subunit b</fullName>
    </recommendedName>
    <alternativeName>
        <fullName evidence="13">ATP synthase F(0) sector subunit b</fullName>
    </alternativeName>
    <alternativeName>
        <fullName evidence="13">ATPase subunit I</fullName>
    </alternativeName>
    <alternativeName>
        <fullName evidence="13">F-type ATPase subunit b</fullName>
        <shortName evidence="13">F-ATPase subunit b</shortName>
    </alternativeName>
</protein>
<dbReference type="EMBL" id="UHFA01000002">
    <property type="protein sequence ID" value="SUN36643.1"/>
    <property type="molecule type" value="Genomic_DNA"/>
</dbReference>
<dbReference type="SUPFAM" id="SSF81573">
    <property type="entry name" value="F1F0 ATP synthase subunit B, membrane domain"/>
    <property type="match status" value="1"/>
</dbReference>
<evidence type="ECO:0000256" key="2">
    <source>
        <dbReference type="ARBA" id="ARBA00022448"/>
    </source>
</evidence>
<evidence type="ECO:0000256" key="8">
    <source>
        <dbReference type="ARBA" id="ARBA00023065"/>
    </source>
</evidence>
<accession>A0A380JEZ9</accession>
<dbReference type="OrthoDB" id="282095at2"/>
<keyword evidence="10 13" id="KW-0066">ATP synthesis</keyword>
<reference evidence="16 17" key="1">
    <citation type="submission" date="2018-06" db="EMBL/GenBank/DDBJ databases">
        <authorList>
            <consortium name="Pathogen Informatics"/>
            <person name="Doyle S."/>
        </authorList>
    </citation>
    <scope>NUCLEOTIDE SEQUENCE [LARGE SCALE GENOMIC DNA]</scope>
    <source>
        <strain evidence="17">NCTC 11391</strain>
    </source>
</reference>
<keyword evidence="9 13" id="KW-0472">Membrane</keyword>
<evidence type="ECO:0000256" key="9">
    <source>
        <dbReference type="ARBA" id="ARBA00023136"/>
    </source>
</evidence>
<dbReference type="Proteomes" id="UP000254082">
    <property type="component" value="Unassembled WGS sequence"/>
</dbReference>
<dbReference type="PANTHER" id="PTHR33445">
    <property type="entry name" value="ATP SYNTHASE SUBUNIT B', CHLOROPLASTIC"/>
    <property type="match status" value="1"/>
</dbReference>
<dbReference type="RefSeq" id="WP_002998548.1">
    <property type="nucleotide sequence ID" value="NZ_UHFA01000002.1"/>
</dbReference>
<dbReference type="Gene3D" id="6.10.250.1580">
    <property type="match status" value="1"/>
</dbReference>
<dbReference type="CDD" id="cd06503">
    <property type="entry name" value="ATP-synt_Fo_b"/>
    <property type="match status" value="1"/>
</dbReference>
<keyword evidence="15" id="KW-0175">Coiled coil</keyword>
<keyword evidence="6 13" id="KW-0375">Hydrogen ion transport</keyword>
<evidence type="ECO:0000256" key="15">
    <source>
        <dbReference type="SAM" id="Coils"/>
    </source>
</evidence>
<dbReference type="Pfam" id="PF00430">
    <property type="entry name" value="ATP-synt_B"/>
    <property type="match status" value="1"/>
</dbReference>
<evidence type="ECO:0000256" key="6">
    <source>
        <dbReference type="ARBA" id="ARBA00022781"/>
    </source>
</evidence>
<organism evidence="16 17">
    <name type="scientific">Streptococcus downei MFe28</name>
    <dbReference type="NCBI Taxonomy" id="764290"/>
    <lineage>
        <taxon>Bacteria</taxon>
        <taxon>Bacillati</taxon>
        <taxon>Bacillota</taxon>
        <taxon>Bacilli</taxon>
        <taxon>Lactobacillales</taxon>
        <taxon>Streptococcaceae</taxon>
        <taxon>Streptococcus</taxon>
    </lineage>
</organism>
<dbReference type="GO" id="GO:0005886">
    <property type="term" value="C:plasma membrane"/>
    <property type="evidence" value="ECO:0007669"/>
    <property type="project" value="UniProtKB-SubCell"/>
</dbReference>
<dbReference type="PANTHER" id="PTHR33445:SF1">
    <property type="entry name" value="ATP SYNTHASE SUBUNIT B"/>
    <property type="match status" value="1"/>
</dbReference>
<evidence type="ECO:0000256" key="13">
    <source>
        <dbReference type="HAMAP-Rule" id="MF_01398"/>
    </source>
</evidence>
<comment type="subunit">
    <text evidence="13">F-type ATPases have 2 components, F(1) - the catalytic core - and F(0) - the membrane proton channel. F(1) has five subunits: alpha(3), beta(3), gamma(1), delta(1), epsilon(1). F(0) has three main subunits: a(1), b(2) and c(10-14). The alpha and beta chains form an alternating ring which encloses part of the gamma chain. F(1) is attached to F(0) by a central stalk formed by the gamma and epsilon chains, while a peripheral stalk is formed by the delta and b chains.</text>
</comment>
<keyword evidence="7 13" id="KW-1133">Transmembrane helix</keyword>
<keyword evidence="5 13" id="KW-0812">Transmembrane</keyword>
<dbReference type="GO" id="GO:0012505">
    <property type="term" value="C:endomembrane system"/>
    <property type="evidence" value="ECO:0007669"/>
    <property type="project" value="UniProtKB-SubCell"/>
</dbReference>
<evidence type="ECO:0000256" key="14">
    <source>
        <dbReference type="RuleBase" id="RU003848"/>
    </source>
</evidence>
<dbReference type="InterPro" id="IPR005864">
    <property type="entry name" value="ATP_synth_F0_bsu_bac"/>
</dbReference>
<dbReference type="NCBIfam" id="TIGR01144">
    <property type="entry name" value="ATP_synt_b"/>
    <property type="match status" value="1"/>
</dbReference>
<dbReference type="AlphaFoldDB" id="A0A380JEZ9"/>
<keyword evidence="4 13" id="KW-0138">CF(0)</keyword>
<dbReference type="HAMAP" id="MF_01398">
    <property type="entry name" value="ATP_synth_b_bprime"/>
    <property type="match status" value="1"/>
</dbReference>
<evidence type="ECO:0000256" key="4">
    <source>
        <dbReference type="ARBA" id="ARBA00022547"/>
    </source>
</evidence>
<evidence type="ECO:0000256" key="1">
    <source>
        <dbReference type="ARBA" id="ARBA00005513"/>
    </source>
</evidence>
<proteinExistence type="inferred from homology"/>
<evidence type="ECO:0000256" key="11">
    <source>
        <dbReference type="ARBA" id="ARBA00025198"/>
    </source>
</evidence>
<evidence type="ECO:0000256" key="12">
    <source>
        <dbReference type="ARBA" id="ARBA00037847"/>
    </source>
</evidence>
<name>A0A380JEZ9_STRDO</name>
<evidence type="ECO:0000256" key="5">
    <source>
        <dbReference type="ARBA" id="ARBA00022692"/>
    </source>
</evidence>
<comment type="function">
    <text evidence="13">Component of the F(0) channel, it forms part of the peripheral stalk, linking F(1) to F(0).</text>
</comment>
<dbReference type="InterPro" id="IPR002146">
    <property type="entry name" value="ATP_synth_b/b'su_bac/chlpt"/>
</dbReference>
<evidence type="ECO:0000256" key="7">
    <source>
        <dbReference type="ARBA" id="ARBA00022989"/>
    </source>
</evidence>
<dbReference type="GO" id="GO:0046961">
    <property type="term" value="F:proton-transporting ATPase activity, rotational mechanism"/>
    <property type="evidence" value="ECO:0007669"/>
    <property type="project" value="TreeGrafter"/>
</dbReference>
<gene>
    <name evidence="13 16" type="primary">atpF</name>
    <name evidence="16" type="ORF">NCTC11391_01641</name>
</gene>
<sequence length="165" mass="18233">MSILINSTTLGDIIITTGSVLVLYWLIRTFAWKQITGIFEERANKINQDIDDAENARQEAQELAQKRQEQLNSAKDDAAKIIDDAKETGNAQSAKILAETRDEVSRLKEKANQDIAQNKAEALSSVKGDVADLTVLLAEKVMTKNLDKAAQSELIDQYLDQLGDA</sequence>
<dbReference type="GO" id="GO:0045259">
    <property type="term" value="C:proton-transporting ATP synthase complex"/>
    <property type="evidence" value="ECO:0007669"/>
    <property type="project" value="UniProtKB-KW"/>
</dbReference>